<sequence length="122" mass="13712">MTVDEFVTRGCVEGQSRAWDVATTYLKATGRPVHEGHVRGVVFQLRHWTSPDPAFLFLRPATVGEVVDKFLTSHPPIPGRLTSVDDLVKAVTAWCPSVSPRWQVRHELTKRLTMLNVVVVHD</sequence>
<dbReference type="AlphaFoldDB" id="A0A517SDS8"/>
<dbReference type="KEGG" id="ccos:Pan44_23100"/>
<proteinExistence type="predicted"/>
<dbReference type="EMBL" id="CP036271">
    <property type="protein sequence ID" value="QDT54282.1"/>
    <property type="molecule type" value="Genomic_DNA"/>
</dbReference>
<reference evidence="1 2" key="1">
    <citation type="submission" date="2019-02" db="EMBL/GenBank/DDBJ databases">
        <title>Deep-cultivation of Planctomycetes and their phenomic and genomic characterization uncovers novel biology.</title>
        <authorList>
            <person name="Wiegand S."/>
            <person name="Jogler M."/>
            <person name="Boedeker C."/>
            <person name="Pinto D."/>
            <person name="Vollmers J."/>
            <person name="Rivas-Marin E."/>
            <person name="Kohn T."/>
            <person name="Peeters S.H."/>
            <person name="Heuer A."/>
            <person name="Rast P."/>
            <person name="Oberbeckmann S."/>
            <person name="Bunk B."/>
            <person name="Jeske O."/>
            <person name="Meyerdierks A."/>
            <person name="Storesund J.E."/>
            <person name="Kallscheuer N."/>
            <person name="Luecker S."/>
            <person name="Lage O.M."/>
            <person name="Pohl T."/>
            <person name="Merkel B.J."/>
            <person name="Hornburger P."/>
            <person name="Mueller R.-W."/>
            <person name="Bruemmer F."/>
            <person name="Labrenz M."/>
            <person name="Spormann A.M."/>
            <person name="Op den Camp H."/>
            <person name="Overmann J."/>
            <person name="Amann R."/>
            <person name="Jetten M.S.M."/>
            <person name="Mascher T."/>
            <person name="Medema M.H."/>
            <person name="Devos D.P."/>
            <person name="Kaster A.-K."/>
            <person name="Ovreas L."/>
            <person name="Rohde M."/>
            <person name="Galperin M.Y."/>
            <person name="Jogler C."/>
        </authorList>
    </citation>
    <scope>NUCLEOTIDE SEQUENCE [LARGE SCALE GENOMIC DNA]</scope>
    <source>
        <strain evidence="1 2">Pan44</strain>
    </source>
</reference>
<protein>
    <submittedName>
        <fullName evidence="1">Uncharacterized protein</fullName>
    </submittedName>
</protein>
<accession>A0A517SDS8</accession>
<keyword evidence="2" id="KW-1185">Reference proteome</keyword>
<dbReference type="Proteomes" id="UP000315700">
    <property type="component" value="Chromosome"/>
</dbReference>
<gene>
    <name evidence="1" type="ORF">Pan44_23100</name>
</gene>
<dbReference type="InParanoid" id="A0A517SDS8"/>
<evidence type="ECO:0000313" key="2">
    <source>
        <dbReference type="Proteomes" id="UP000315700"/>
    </source>
</evidence>
<evidence type="ECO:0000313" key="1">
    <source>
        <dbReference type="EMBL" id="QDT54282.1"/>
    </source>
</evidence>
<name>A0A517SDS8_9PLAN</name>
<organism evidence="1 2">
    <name type="scientific">Caulifigura coniformis</name>
    <dbReference type="NCBI Taxonomy" id="2527983"/>
    <lineage>
        <taxon>Bacteria</taxon>
        <taxon>Pseudomonadati</taxon>
        <taxon>Planctomycetota</taxon>
        <taxon>Planctomycetia</taxon>
        <taxon>Planctomycetales</taxon>
        <taxon>Planctomycetaceae</taxon>
        <taxon>Caulifigura</taxon>
    </lineage>
</organism>
<dbReference type="RefSeq" id="WP_145030155.1">
    <property type="nucleotide sequence ID" value="NZ_CP036271.1"/>
</dbReference>